<dbReference type="PRINTS" id="PR01415">
    <property type="entry name" value="ANKYRIN"/>
</dbReference>
<dbReference type="Gene3D" id="1.25.40.20">
    <property type="entry name" value="Ankyrin repeat-containing domain"/>
    <property type="match status" value="1"/>
</dbReference>
<feature type="repeat" description="ANK" evidence="3">
    <location>
        <begin position="119"/>
        <end position="151"/>
    </location>
</feature>
<keyword evidence="2 3" id="KW-0040">ANK repeat</keyword>
<feature type="repeat" description="ANK" evidence="3">
    <location>
        <begin position="53"/>
        <end position="85"/>
    </location>
</feature>
<dbReference type="PROSITE" id="PS50297">
    <property type="entry name" value="ANK_REP_REGION"/>
    <property type="match status" value="3"/>
</dbReference>
<dbReference type="PROSITE" id="PS50088">
    <property type="entry name" value="ANK_REPEAT"/>
    <property type="match status" value="3"/>
</dbReference>
<protein>
    <submittedName>
        <fullName evidence="4">Ankyrin repeat domain-containing protein</fullName>
    </submittedName>
</protein>
<accession>A0A6M4MJM8</accession>
<proteinExistence type="predicted"/>
<sequence length="164" mass="17331">MSVQERPASPPQALDAETHALVEELFQVVRAGETARIKGLLAMGLVPNLRDSKGDSLLMLASYHGHAEMADLLLKHGADPELANDRCQTPLAGAAFKGDIAMARLLLQHGADANGRIPGGKTPIMFAAMFDRADMIDLLLEHGADPSFPELGLSTTALAGEVPV</sequence>
<reference evidence="4 5" key="2">
    <citation type="submission" date="2020-04" db="EMBL/GenBank/DDBJ databases">
        <title>Complete genome sequence of Alteromonas pelagimontana 5.12T.</title>
        <authorList>
            <person name="Sinha R.K."/>
            <person name="Krishnan K.P."/>
            <person name="Kurian J.P."/>
        </authorList>
    </citation>
    <scope>NUCLEOTIDE SEQUENCE [LARGE SCALE GENOMIC DNA]</scope>
    <source>
        <strain evidence="4 5">5.12</strain>
    </source>
</reference>
<dbReference type="PANTHER" id="PTHR24173">
    <property type="entry name" value="ANKYRIN REPEAT CONTAINING"/>
    <property type="match status" value="1"/>
</dbReference>
<evidence type="ECO:0000256" key="2">
    <source>
        <dbReference type="ARBA" id="ARBA00023043"/>
    </source>
</evidence>
<dbReference type="PANTHER" id="PTHR24173:SF74">
    <property type="entry name" value="ANKYRIN REPEAT DOMAIN-CONTAINING PROTEIN 16"/>
    <property type="match status" value="1"/>
</dbReference>
<evidence type="ECO:0000256" key="3">
    <source>
        <dbReference type="PROSITE-ProRule" id="PRU00023"/>
    </source>
</evidence>
<reference evidence="5" key="1">
    <citation type="submission" date="2014-12" db="EMBL/GenBank/DDBJ databases">
        <title>Complete genome sequence of a multi-drug resistant Klebsiella pneumoniae.</title>
        <authorList>
            <person name="Hua X."/>
            <person name="Chen Q."/>
            <person name="Li X."/>
            <person name="Feng Y."/>
            <person name="Ruan Z."/>
            <person name="Yu Y."/>
        </authorList>
    </citation>
    <scope>NUCLEOTIDE SEQUENCE [LARGE SCALE GENOMIC DNA]</scope>
    <source>
        <strain evidence="5">5.12</strain>
    </source>
</reference>
<evidence type="ECO:0000256" key="1">
    <source>
        <dbReference type="ARBA" id="ARBA00022737"/>
    </source>
</evidence>
<dbReference type="SUPFAM" id="SSF48403">
    <property type="entry name" value="Ankyrin repeat"/>
    <property type="match status" value="1"/>
</dbReference>
<dbReference type="InterPro" id="IPR036770">
    <property type="entry name" value="Ankyrin_rpt-contain_sf"/>
</dbReference>
<feature type="repeat" description="ANK" evidence="3">
    <location>
        <begin position="86"/>
        <end position="114"/>
    </location>
</feature>
<dbReference type="Pfam" id="PF00023">
    <property type="entry name" value="Ank"/>
    <property type="match status" value="1"/>
</dbReference>
<dbReference type="OrthoDB" id="671583at2"/>
<name>A0A6M4MJM8_9ALTE</name>
<dbReference type="EMBL" id="CP052766">
    <property type="protein sequence ID" value="QJR82865.1"/>
    <property type="molecule type" value="Genomic_DNA"/>
</dbReference>
<keyword evidence="1" id="KW-0677">Repeat</keyword>
<gene>
    <name evidence="4" type="ORF">CA267_013425</name>
</gene>
<keyword evidence="5" id="KW-1185">Reference proteome</keyword>
<dbReference type="Proteomes" id="UP000219285">
    <property type="component" value="Chromosome"/>
</dbReference>
<evidence type="ECO:0000313" key="4">
    <source>
        <dbReference type="EMBL" id="QJR82865.1"/>
    </source>
</evidence>
<dbReference type="SMART" id="SM00248">
    <property type="entry name" value="ANK"/>
    <property type="match status" value="3"/>
</dbReference>
<dbReference type="KEGG" id="apel:CA267_013425"/>
<dbReference type="AlphaFoldDB" id="A0A6M4MJM8"/>
<evidence type="ECO:0000313" key="5">
    <source>
        <dbReference type="Proteomes" id="UP000219285"/>
    </source>
</evidence>
<organism evidence="4 5">
    <name type="scientific">Alteromonas pelagimontana</name>
    <dbReference type="NCBI Taxonomy" id="1858656"/>
    <lineage>
        <taxon>Bacteria</taxon>
        <taxon>Pseudomonadati</taxon>
        <taxon>Pseudomonadota</taxon>
        <taxon>Gammaproteobacteria</taxon>
        <taxon>Alteromonadales</taxon>
        <taxon>Alteromonadaceae</taxon>
        <taxon>Alteromonas/Salinimonas group</taxon>
        <taxon>Alteromonas</taxon>
    </lineage>
</organism>
<dbReference type="InterPro" id="IPR002110">
    <property type="entry name" value="Ankyrin_rpt"/>
</dbReference>
<dbReference type="Pfam" id="PF12796">
    <property type="entry name" value="Ank_2"/>
    <property type="match status" value="1"/>
</dbReference>